<dbReference type="Proteomes" id="UP000799539">
    <property type="component" value="Unassembled WGS sequence"/>
</dbReference>
<feature type="signal peptide" evidence="1">
    <location>
        <begin position="1"/>
        <end position="15"/>
    </location>
</feature>
<keyword evidence="3" id="KW-1185">Reference proteome</keyword>
<protein>
    <recommendedName>
        <fullName evidence="4">Cell wall protein PhiA</fullName>
    </recommendedName>
</protein>
<evidence type="ECO:0000313" key="2">
    <source>
        <dbReference type="EMBL" id="KAF2209176.1"/>
    </source>
</evidence>
<dbReference type="PANTHER" id="PTHR42047">
    <property type="entry name" value="PROTEIN, PUTATIVE (AFU_ORTHOLOGUE AFUA_6G03560)-RELATED"/>
    <property type="match status" value="1"/>
</dbReference>
<organism evidence="2 3">
    <name type="scientific">Cercospora zeae-maydis SCOH1-5</name>
    <dbReference type="NCBI Taxonomy" id="717836"/>
    <lineage>
        <taxon>Eukaryota</taxon>
        <taxon>Fungi</taxon>
        <taxon>Dikarya</taxon>
        <taxon>Ascomycota</taxon>
        <taxon>Pezizomycotina</taxon>
        <taxon>Dothideomycetes</taxon>
        <taxon>Dothideomycetidae</taxon>
        <taxon>Mycosphaerellales</taxon>
        <taxon>Mycosphaerellaceae</taxon>
        <taxon>Cercospora</taxon>
    </lineage>
</organism>
<dbReference type="InterPro" id="IPR052820">
    <property type="entry name" value="PhiA_domain"/>
</dbReference>
<dbReference type="PANTHER" id="PTHR42047:SF1">
    <property type="entry name" value="PROTEIN, PUTATIVE (AFU_ORTHOLOGUE AFUA_6G03560)-RELATED"/>
    <property type="match status" value="1"/>
</dbReference>
<name>A0A6A6F5Z1_9PEZI</name>
<sequence>MKSVLFAAFAASAAAQSAVRYTGTAEDASGNTIQDGVINASGLYFYVGKPTQTGCGKGQDPQSANCVSNTKNNKTTIFKYTNGQGEFALDSVYNHGQTVYVEPHGALAFSTSAAAPNDALIKGFARGVGEVMKFEDKDWLACPVQGDDNVVQLFAQSRSTRTDCTPLTFQLVQQQEVNQGGPAEAYEYI</sequence>
<dbReference type="EMBL" id="ML992688">
    <property type="protein sequence ID" value="KAF2209176.1"/>
    <property type="molecule type" value="Genomic_DNA"/>
</dbReference>
<gene>
    <name evidence="2" type="ORF">CERZMDRAFT_100697</name>
</gene>
<evidence type="ECO:0008006" key="4">
    <source>
        <dbReference type="Google" id="ProtNLM"/>
    </source>
</evidence>
<feature type="chain" id="PRO_5025590778" description="Cell wall protein PhiA" evidence="1">
    <location>
        <begin position="16"/>
        <end position="189"/>
    </location>
</feature>
<evidence type="ECO:0000256" key="1">
    <source>
        <dbReference type="SAM" id="SignalP"/>
    </source>
</evidence>
<reference evidence="2" key="1">
    <citation type="journal article" date="2020" name="Stud. Mycol.">
        <title>101 Dothideomycetes genomes: a test case for predicting lifestyles and emergence of pathogens.</title>
        <authorList>
            <person name="Haridas S."/>
            <person name="Albert R."/>
            <person name="Binder M."/>
            <person name="Bloem J."/>
            <person name="Labutti K."/>
            <person name="Salamov A."/>
            <person name="Andreopoulos B."/>
            <person name="Baker S."/>
            <person name="Barry K."/>
            <person name="Bills G."/>
            <person name="Bluhm B."/>
            <person name="Cannon C."/>
            <person name="Castanera R."/>
            <person name="Culley D."/>
            <person name="Daum C."/>
            <person name="Ezra D."/>
            <person name="Gonzalez J."/>
            <person name="Henrissat B."/>
            <person name="Kuo A."/>
            <person name="Liang C."/>
            <person name="Lipzen A."/>
            <person name="Lutzoni F."/>
            <person name="Magnuson J."/>
            <person name="Mondo S."/>
            <person name="Nolan M."/>
            <person name="Ohm R."/>
            <person name="Pangilinan J."/>
            <person name="Park H.-J."/>
            <person name="Ramirez L."/>
            <person name="Alfaro M."/>
            <person name="Sun H."/>
            <person name="Tritt A."/>
            <person name="Yoshinaga Y."/>
            <person name="Zwiers L.-H."/>
            <person name="Turgeon B."/>
            <person name="Goodwin S."/>
            <person name="Spatafora J."/>
            <person name="Crous P."/>
            <person name="Grigoriev I."/>
        </authorList>
    </citation>
    <scope>NUCLEOTIDE SEQUENCE</scope>
    <source>
        <strain evidence="2">SCOH1-5</strain>
    </source>
</reference>
<proteinExistence type="predicted"/>
<evidence type="ECO:0000313" key="3">
    <source>
        <dbReference type="Proteomes" id="UP000799539"/>
    </source>
</evidence>
<accession>A0A6A6F5Z1</accession>
<dbReference type="OrthoDB" id="5430620at2759"/>
<keyword evidence="1" id="KW-0732">Signal</keyword>
<dbReference type="AlphaFoldDB" id="A0A6A6F5Z1"/>